<proteinExistence type="predicted"/>
<keyword evidence="1" id="KW-0812">Transmembrane</keyword>
<dbReference type="Proteomes" id="UP001143474">
    <property type="component" value="Unassembled WGS sequence"/>
</dbReference>
<dbReference type="EMBL" id="BSEV01000001">
    <property type="protein sequence ID" value="GLK07820.1"/>
    <property type="molecule type" value="Genomic_DNA"/>
</dbReference>
<name>A0A9W6HYQ5_9ACTN</name>
<keyword evidence="3" id="KW-1185">Reference proteome</keyword>
<feature type="transmembrane region" description="Helical" evidence="1">
    <location>
        <begin position="26"/>
        <end position="45"/>
    </location>
</feature>
<reference evidence="2" key="2">
    <citation type="submission" date="2023-01" db="EMBL/GenBank/DDBJ databases">
        <authorList>
            <person name="Sun Q."/>
            <person name="Evtushenko L."/>
        </authorList>
    </citation>
    <scope>NUCLEOTIDE SEQUENCE</scope>
    <source>
        <strain evidence="2">VKM Ac-2007</strain>
    </source>
</reference>
<organism evidence="2 3">
    <name type="scientific">Streptosporangium carneum</name>
    <dbReference type="NCBI Taxonomy" id="47481"/>
    <lineage>
        <taxon>Bacteria</taxon>
        <taxon>Bacillati</taxon>
        <taxon>Actinomycetota</taxon>
        <taxon>Actinomycetes</taxon>
        <taxon>Streptosporangiales</taxon>
        <taxon>Streptosporangiaceae</taxon>
        <taxon>Streptosporangium</taxon>
    </lineage>
</organism>
<evidence type="ECO:0000313" key="3">
    <source>
        <dbReference type="Proteomes" id="UP001143474"/>
    </source>
</evidence>
<gene>
    <name evidence="2" type="ORF">GCM10017600_12250</name>
</gene>
<sequence>MSSTSYGSRAERAAGRLRDALTRQRIASHVTAGHGLALVSLWYGLVVWSNGDRFWWCDGWNEQLRRPRYASHRASEPDRAAQRIARRYAQLHALHSRPVPAQRPPA</sequence>
<dbReference type="RefSeq" id="WP_271216318.1">
    <property type="nucleotide sequence ID" value="NZ_BAAAVD010000033.1"/>
</dbReference>
<protein>
    <submittedName>
        <fullName evidence="2">Uncharacterized protein</fullName>
    </submittedName>
</protein>
<dbReference type="AlphaFoldDB" id="A0A9W6HYQ5"/>
<keyword evidence="1" id="KW-0472">Membrane</keyword>
<evidence type="ECO:0000256" key="1">
    <source>
        <dbReference type="SAM" id="Phobius"/>
    </source>
</evidence>
<keyword evidence="1" id="KW-1133">Transmembrane helix</keyword>
<accession>A0A9W6HYQ5</accession>
<evidence type="ECO:0000313" key="2">
    <source>
        <dbReference type="EMBL" id="GLK07820.1"/>
    </source>
</evidence>
<reference evidence="2" key="1">
    <citation type="journal article" date="2014" name="Int. J. Syst. Evol. Microbiol.">
        <title>Complete genome sequence of Corynebacterium casei LMG S-19264T (=DSM 44701T), isolated from a smear-ripened cheese.</title>
        <authorList>
            <consortium name="US DOE Joint Genome Institute (JGI-PGF)"/>
            <person name="Walter F."/>
            <person name="Albersmeier A."/>
            <person name="Kalinowski J."/>
            <person name="Ruckert C."/>
        </authorList>
    </citation>
    <scope>NUCLEOTIDE SEQUENCE</scope>
    <source>
        <strain evidence="2">VKM Ac-2007</strain>
    </source>
</reference>
<comment type="caution">
    <text evidence="2">The sequence shown here is derived from an EMBL/GenBank/DDBJ whole genome shotgun (WGS) entry which is preliminary data.</text>
</comment>